<comment type="catalytic activity">
    <reaction evidence="10">
        <text>3-formylthiophene + hydrogen cyanide = (2S)-2-hydroxy-2-(thiophen-3-yl)acetonitrile</text>
        <dbReference type="Rhea" id="RHEA:77459"/>
        <dbReference type="ChEBI" id="CHEBI:18407"/>
        <dbReference type="ChEBI" id="CHEBI:87611"/>
        <dbReference type="ChEBI" id="CHEBI:197333"/>
    </reaction>
</comment>
<gene>
    <name evidence="22" type="ORF">G4B88_001874</name>
</gene>
<dbReference type="PANTHER" id="PTHR10992">
    <property type="entry name" value="METHYLESTERASE FAMILY MEMBER"/>
    <property type="match status" value="1"/>
</dbReference>
<proteinExistence type="inferred from homology"/>
<dbReference type="InterPro" id="IPR029058">
    <property type="entry name" value="AB_hydrolase_fold"/>
</dbReference>
<feature type="domain" description="AB hydrolase-1" evidence="20">
    <location>
        <begin position="262"/>
        <end position="369"/>
    </location>
</feature>
<organism evidence="22 23">
    <name type="scientific">Cannabis sativa</name>
    <name type="common">Hemp</name>
    <name type="synonym">Marijuana</name>
    <dbReference type="NCBI Taxonomy" id="3483"/>
    <lineage>
        <taxon>Eukaryota</taxon>
        <taxon>Viridiplantae</taxon>
        <taxon>Streptophyta</taxon>
        <taxon>Embryophyta</taxon>
        <taxon>Tracheophyta</taxon>
        <taxon>Spermatophyta</taxon>
        <taxon>Magnoliopsida</taxon>
        <taxon>eudicotyledons</taxon>
        <taxon>Gunneridae</taxon>
        <taxon>Pentapetalae</taxon>
        <taxon>rosids</taxon>
        <taxon>fabids</taxon>
        <taxon>Rosales</taxon>
        <taxon>Cannabaceae</taxon>
        <taxon>Cannabis</taxon>
    </lineage>
</organism>
<comment type="catalytic activity">
    <reaction evidence="2">
        <text>a monosubstituted aliphatic (S)-hydroxynitrile = an aldehyde + hydrogen cyanide</text>
        <dbReference type="Rhea" id="RHEA:56588"/>
        <dbReference type="ChEBI" id="CHEBI:17478"/>
        <dbReference type="ChEBI" id="CHEBI:18407"/>
        <dbReference type="ChEBI" id="CHEBI:140596"/>
        <dbReference type="EC" id="4.1.2.47"/>
    </reaction>
</comment>
<comment type="catalytic activity">
    <reaction evidence="1">
        <text>4-methoxybenzaldehyde + hydrogen cyanide = (2S)-2-hydroxy-2-(4-methoxyphenyl)acetonitrile</text>
        <dbReference type="Rhea" id="RHEA:77447"/>
        <dbReference type="ChEBI" id="CHEBI:18407"/>
        <dbReference type="ChEBI" id="CHEBI:28235"/>
        <dbReference type="ChEBI" id="CHEBI:197328"/>
    </reaction>
</comment>
<dbReference type="Pfam" id="PF12697">
    <property type="entry name" value="Abhydrolase_6"/>
    <property type="match status" value="1"/>
</dbReference>
<comment type="catalytic activity">
    <reaction evidence="6">
        <text>butan-2-one + hydrogen cyanide = 2-hydroxy-2-methylbutanenitrile</text>
        <dbReference type="Rhea" id="RHEA:77467"/>
        <dbReference type="ChEBI" id="CHEBI:18407"/>
        <dbReference type="ChEBI" id="CHEBI:28398"/>
        <dbReference type="ChEBI" id="CHEBI:60954"/>
    </reaction>
    <physiologicalReaction direction="right-to-left" evidence="6">
        <dbReference type="Rhea" id="RHEA:77469"/>
    </physiologicalReaction>
</comment>
<evidence type="ECO:0000259" key="21">
    <source>
        <dbReference type="Pfam" id="PF12697"/>
    </source>
</evidence>
<evidence type="ECO:0000256" key="5">
    <source>
        <dbReference type="ARBA" id="ARBA00050608"/>
    </source>
</evidence>
<dbReference type="GO" id="GO:0009694">
    <property type="term" value="P:jasmonic acid metabolic process"/>
    <property type="evidence" value="ECO:0007669"/>
    <property type="project" value="TreeGrafter"/>
</dbReference>
<dbReference type="SUPFAM" id="SSF53474">
    <property type="entry name" value="alpha/beta-Hydrolases"/>
    <property type="match status" value="2"/>
</dbReference>
<dbReference type="FunFam" id="3.40.50.1820:FF:000051">
    <property type="entry name" value="(S)-hydroxynitrile lyase"/>
    <property type="match status" value="2"/>
</dbReference>
<dbReference type="EMBL" id="JAATIQ010000049">
    <property type="protein sequence ID" value="KAF4393140.1"/>
    <property type="molecule type" value="Genomic_DNA"/>
</dbReference>
<sequence>MRGNHFVLVHGACHGAWCWYKLMSQLKVDAEIENRSVHVTALDLGASGIDPKVLEEVPNVDDYVEPLMKFMASLPEDQTVILVGHSYAGLCISLAMQKFPHKISLAVFLTAYMPNFNSSPALLIQEYFKRTPMESILDSQIKFKEDRPMSVIFGPQYMRTKMYPHKLAKMLVRPTGLYMEDFDKENLLSESKFGSVKKVYILCEEDEVMKEEFQRWMIEISDPPLTNEQVILIKGADHMKFKRKGKKMEESNEIDYYKPHHHFVLVHGACHGAWSWYKLKPLLKAAGHRVTALDLAASGINMKSIKDVHSMLDYSQPLLDLMASLDPEEKVVLVGHSLGGLNIAMAMENFPHKISVAVFLTAFMPDTVNQPSYVLDQDLELAMSLTRPGSLFIEDLCKAKKLSENSYGSVPIVFVICDQDLGIPLEFQKWMIQNGGVSDVVEIQGADHMPMFSKPKQTCDVLFTITSKDKIY</sequence>
<comment type="caution">
    <text evidence="22">The sequence shown here is derived from an EMBL/GenBank/DDBJ whole genome shotgun (WGS) entry which is preliminary data.</text>
</comment>
<evidence type="ECO:0000256" key="9">
    <source>
        <dbReference type="ARBA" id="ARBA00052033"/>
    </source>
</evidence>
<feature type="domain" description="AB hydrolase-1" evidence="21">
    <location>
        <begin position="6"/>
        <end position="239"/>
    </location>
</feature>
<comment type="similarity">
    <text evidence="14">Belongs to the AB hydrolase superfamily. Hydroxynitrile lyase family.</text>
</comment>
<protein>
    <recommendedName>
        <fullName evidence="16">(S)-hydroxynitrile lyase</fullName>
        <ecNumber evidence="15">4.1.2.47</ecNumber>
    </recommendedName>
    <alternativeName>
        <fullName evidence="17">2-hydroxy-2-methylpropanenitrile lyase</fullName>
    </alternativeName>
    <alternativeName>
        <fullName evidence="18">Acetone cyanohydrin lyase</fullName>
    </alternativeName>
    <alternativeName>
        <fullName evidence="19">Hydroxynitrile lyase</fullName>
    </alternativeName>
</protein>
<evidence type="ECO:0000256" key="19">
    <source>
        <dbReference type="ARBA" id="ARBA00079794"/>
    </source>
</evidence>
<name>A0A7J6HFF1_CANSA</name>
<evidence type="ECO:0000256" key="7">
    <source>
        <dbReference type="ARBA" id="ARBA00051735"/>
    </source>
</evidence>
<dbReference type="Gene3D" id="3.40.50.1820">
    <property type="entry name" value="alpha/beta hydrolase"/>
    <property type="match status" value="3"/>
</dbReference>
<evidence type="ECO:0000256" key="17">
    <source>
        <dbReference type="ARBA" id="ARBA00076040"/>
    </source>
</evidence>
<dbReference type="InterPro" id="IPR000073">
    <property type="entry name" value="AB_hydrolase_1"/>
</dbReference>
<comment type="catalytic activity">
    <reaction evidence="11">
        <text>2,2-dimethylpropanal + hydrogen cyanide = (2S)-2-hydroxy-3,3-dimethylbutanenitrile</text>
        <dbReference type="Rhea" id="RHEA:77407"/>
        <dbReference type="ChEBI" id="CHEBI:18407"/>
        <dbReference type="ChEBI" id="CHEBI:141557"/>
        <dbReference type="ChEBI" id="CHEBI:197355"/>
    </reaction>
</comment>
<comment type="catalytic activity">
    <reaction evidence="7">
        <text>a disubstituted aliphatic (S)-hydroxynitrile = a ketone + hydrogen cyanide</text>
        <dbReference type="Rhea" id="RHEA:56592"/>
        <dbReference type="ChEBI" id="CHEBI:17087"/>
        <dbReference type="ChEBI" id="CHEBI:18407"/>
        <dbReference type="ChEBI" id="CHEBI:140597"/>
        <dbReference type="EC" id="4.1.2.47"/>
    </reaction>
</comment>
<dbReference type="GO" id="GO:0080031">
    <property type="term" value="F:methyl salicylate esterase activity"/>
    <property type="evidence" value="ECO:0007669"/>
    <property type="project" value="TreeGrafter"/>
</dbReference>
<comment type="catalytic activity">
    <reaction evidence="3">
        <text>2-hydroxy-2-methylpropanenitrile = acetone + hydrogen cyanide</text>
        <dbReference type="Rhea" id="RHEA:11932"/>
        <dbReference type="ChEBI" id="CHEBI:15347"/>
        <dbReference type="ChEBI" id="CHEBI:15348"/>
        <dbReference type="ChEBI" id="CHEBI:18407"/>
    </reaction>
    <physiologicalReaction direction="left-to-right" evidence="3">
        <dbReference type="Rhea" id="RHEA:11933"/>
    </physiologicalReaction>
</comment>
<comment type="catalytic activity">
    <reaction evidence="4">
        <text>benzaldehyde + hydrogen cyanide = (S)-mandelonitrile</text>
        <dbReference type="Rhea" id="RHEA:77427"/>
        <dbReference type="ChEBI" id="CHEBI:17169"/>
        <dbReference type="ChEBI" id="CHEBI:18407"/>
        <dbReference type="ChEBI" id="CHEBI:36941"/>
    </reaction>
</comment>
<evidence type="ECO:0000256" key="2">
    <source>
        <dbReference type="ARBA" id="ARBA00050241"/>
    </source>
</evidence>
<comment type="catalytic activity">
    <reaction evidence="12">
        <text>cyclohexanecarbaldehyde + hydrogen cyanide = (2S)-2-cyclohexyl-2-hydroxyacetonitrile</text>
        <dbReference type="Rhea" id="RHEA:77423"/>
        <dbReference type="ChEBI" id="CHEBI:18407"/>
        <dbReference type="ChEBI" id="CHEBI:197359"/>
        <dbReference type="ChEBI" id="CHEBI:197360"/>
    </reaction>
</comment>
<keyword evidence="23" id="KW-1185">Reference proteome</keyword>
<evidence type="ECO:0000256" key="13">
    <source>
        <dbReference type="ARBA" id="ARBA00052826"/>
    </source>
</evidence>
<comment type="catalytic activity">
    <reaction evidence="13">
        <text>an aromatic (S)-hydroxynitrile = an aromatic aldehyde + hydrogen cyanide</text>
        <dbReference type="Rhea" id="RHEA:54660"/>
        <dbReference type="ChEBI" id="CHEBI:18407"/>
        <dbReference type="ChEBI" id="CHEBI:33855"/>
        <dbReference type="ChEBI" id="CHEBI:138306"/>
        <dbReference type="EC" id="4.1.2.47"/>
    </reaction>
</comment>
<evidence type="ECO:0000256" key="15">
    <source>
        <dbReference type="ARBA" id="ARBA00066572"/>
    </source>
</evidence>
<dbReference type="PANTHER" id="PTHR10992:SF943">
    <property type="entry name" value="METHYLESTERASE 10"/>
    <property type="match status" value="1"/>
</dbReference>
<evidence type="ECO:0000256" key="12">
    <source>
        <dbReference type="ARBA" id="ARBA00052609"/>
    </source>
</evidence>
<evidence type="ECO:0000256" key="4">
    <source>
        <dbReference type="ARBA" id="ARBA00050358"/>
    </source>
</evidence>
<dbReference type="Pfam" id="PF00561">
    <property type="entry name" value="Abhydrolase_1"/>
    <property type="match status" value="1"/>
</dbReference>
<dbReference type="GO" id="GO:0009696">
    <property type="term" value="P:salicylic acid metabolic process"/>
    <property type="evidence" value="ECO:0007669"/>
    <property type="project" value="TreeGrafter"/>
</dbReference>
<reference evidence="22 23" key="1">
    <citation type="journal article" date="2020" name="bioRxiv">
        <title>Sequence and annotation of 42 cannabis genomes reveals extensive copy number variation in cannabinoid synthesis and pathogen resistance genes.</title>
        <authorList>
            <person name="Mckernan K.J."/>
            <person name="Helbert Y."/>
            <person name="Kane L.T."/>
            <person name="Ebling H."/>
            <person name="Zhang L."/>
            <person name="Liu B."/>
            <person name="Eaton Z."/>
            <person name="Mclaughlin S."/>
            <person name="Kingan S."/>
            <person name="Baybayan P."/>
            <person name="Concepcion G."/>
            <person name="Jordan M."/>
            <person name="Riva A."/>
            <person name="Barbazuk W."/>
            <person name="Harkins T."/>
        </authorList>
    </citation>
    <scope>NUCLEOTIDE SEQUENCE [LARGE SCALE GENOMIC DNA]</scope>
    <source>
        <strain evidence="23">cv. Jamaican Lion 4</strain>
        <tissue evidence="22">Leaf</tissue>
    </source>
</reference>
<comment type="catalytic activity">
    <reaction evidence="8">
        <text>acrolein + hydrogen cyanide = (2S)-2-hydroxybut-3-enenitrile</text>
        <dbReference type="Rhea" id="RHEA:77411"/>
        <dbReference type="ChEBI" id="CHEBI:15368"/>
        <dbReference type="ChEBI" id="CHEBI:18407"/>
        <dbReference type="ChEBI" id="CHEBI:197356"/>
    </reaction>
</comment>
<comment type="catalytic activity">
    <reaction evidence="9">
        <text>2-methylpropanal + hydrogen cyanide = (2S)-2-hydroxy-3-methylbutanenitrile</text>
        <dbReference type="Rhea" id="RHEA:77403"/>
        <dbReference type="ChEBI" id="CHEBI:18407"/>
        <dbReference type="ChEBI" id="CHEBI:48943"/>
        <dbReference type="ChEBI" id="CHEBI:197354"/>
    </reaction>
</comment>
<accession>A0A7J6HFF1</accession>
<evidence type="ECO:0000259" key="20">
    <source>
        <dbReference type="Pfam" id="PF00561"/>
    </source>
</evidence>
<dbReference type="EC" id="4.1.2.47" evidence="15"/>
<dbReference type="InterPro" id="IPR045889">
    <property type="entry name" value="MES/HNL"/>
</dbReference>
<evidence type="ECO:0000256" key="16">
    <source>
        <dbReference type="ARBA" id="ARBA00069221"/>
    </source>
</evidence>
<evidence type="ECO:0000313" key="23">
    <source>
        <dbReference type="Proteomes" id="UP000583929"/>
    </source>
</evidence>
<dbReference type="GO" id="GO:0080032">
    <property type="term" value="F:methyl jasmonate esterase activity"/>
    <property type="evidence" value="ECO:0007669"/>
    <property type="project" value="TreeGrafter"/>
</dbReference>
<evidence type="ECO:0000256" key="6">
    <source>
        <dbReference type="ARBA" id="ARBA00051647"/>
    </source>
</evidence>
<dbReference type="Proteomes" id="UP000583929">
    <property type="component" value="Unassembled WGS sequence"/>
</dbReference>
<evidence type="ECO:0000256" key="3">
    <source>
        <dbReference type="ARBA" id="ARBA00050262"/>
    </source>
</evidence>
<evidence type="ECO:0000256" key="11">
    <source>
        <dbReference type="ARBA" id="ARBA00052600"/>
    </source>
</evidence>
<evidence type="ECO:0000256" key="14">
    <source>
        <dbReference type="ARBA" id="ARBA00060885"/>
    </source>
</evidence>
<dbReference type="AlphaFoldDB" id="A0A7J6HFF1"/>
<dbReference type="GO" id="GO:0080030">
    <property type="term" value="F:methyl indole-3-acetate esterase activity"/>
    <property type="evidence" value="ECO:0007669"/>
    <property type="project" value="TreeGrafter"/>
</dbReference>
<evidence type="ECO:0000256" key="18">
    <source>
        <dbReference type="ARBA" id="ARBA00078291"/>
    </source>
</evidence>
<dbReference type="GO" id="GO:0047606">
    <property type="term" value="F:(S)-hydroxynitrile lyase activity"/>
    <property type="evidence" value="ECO:0007669"/>
    <property type="project" value="UniProtKB-EC"/>
</dbReference>
<comment type="catalytic activity">
    <reaction evidence="5">
        <text>formylthiophene + hydrogen cyanide = (2R)-2-hydroxy-2-(thiophen-2-yl)acetonitrile</text>
        <dbReference type="Rhea" id="RHEA:77455"/>
        <dbReference type="ChEBI" id="CHEBI:18407"/>
        <dbReference type="ChEBI" id="CHEBI:87301"/>
        <dbReference type="ChEBI" id="CHEBI:197332"/>
    </reaction>
</comment>
<evidence type="ECO:0000313" key="22">
    <source>
        <dbReference type="EMBL" id="KAF4393140.1"/>
    </source>
</evidence>
<evidence type="ECO:0000256" key="1">
    <source>
        <dbReference type="ARBA" id="ARBA00050104"/>
    </source>
</evidence>
<evidence type="ECO:0000256" key="8">
    <source>
        <dbReference type="ARBA" id="ARBA00051977"/>
    </source>
</evidence>
<evidence type="ECO:0000256" key="10">
    <source>
        <dbReference type="ARBA" id="ARBA00052511"/>
    </source>
</evidence>